<protein>
    <submittedName>
        <fullName evidence="8">ABC transporter permease</fullName>
    </submittedName>
</protein>
<dbReference type="PANTHER" id="PTHR46795:SF2">
    <property type="entry name" value="ABC TRANSPORTER, PERMEASE PROTEIN"/>
    <property type="match status" value="1"/>
</dbReference>
<feature type="transmembrane region" description="Helical" evidence="6">
    <location>
        <begin position="196"/>
        <end position="218"/>
    </location>
</feature>
<feature type="transmembrane region" description="Helical" evidence="6">
    <location>
        <begin position="53"/>
        <end position="74"/>
    </location>
</feature>
<feature type="transmembrane region" description="Helical" evidence="6">
    <location>
        <begin position="224"/>
        <end position="250"/>
    </location>
</feature>
<evidence type="ECO:0000256" key="4">
    <source>
        <dbReference type="ARBA" id="ARBA00022989"/>
    </source>
</evidence>
<dbReference type="GO" id="GO:0005886">
    <property type="term" value="C:plasma membrane"/>
    <property type="evidence" value="ECO:0007669"/>
    <property type="project" value="UniProtKB-SubCell"/>
</dbReference>
<feature type="transmembrane region" description="Helical" evidence="6">
    <location>
        <begin position="110"/>
        <end position="134"/>
    </location>
</feature>
<name>A0A0U3WFV6_9BACI</name>
<evidence type="ECO:0000259" key="7">
    <source>
        <dbReference type="Pfam" id="PF02687"/>
    </source>
</evidence>
<dbReference type="Proteomes" id="UP000050331">
    <property type="component" value="Chromosome"/>
</dbReference>
<evidence type="ECO:0000256" key="6">
    <source>
        <dbReference type="PIRNR" id="PIRNR018968"/>
    </source>
</evidence>
<dbReference type="GO" id="GO:0055085">
    <property type="term" value="P:transmembrane transport"/>
    <property type="evidence" value="ECO:0007669"/>
    <property type="project" value="UniProtKB-UniRule"/>
</dbReference>
<dbReference type="Pfam" id="PF02687">
    <property type="entry name" value="FtsX"/>
    <property type="match status" value="1"/>
</dbReference>
<evidence type="ECO:0000313" key="9">
    <source>
        <dbReference type="Proteomes" id="UP000050331"/>
    </source>
</evidence>
<dbReference type="RefSeq" id="WP_068444821.1">
    <property type="nucleotide sequence ID" value="NZ_CP013862.1"/>
</dbReference>
<keyword evidence="6" id="KW-0813">Transport</keyword>
<keyword evidence="5 6" id="KW-0472">Membrane</keyword>
<dbReference type="InterPro" id="IPR027022">
    <property type="entry name" value="ABC_permease_BceB-typ"/>
</dbReference>
<dbReference type="InterPro" id="IPR052536">
    <property type="entry name" value="ABC-4_Integral_Memb_Prot"/>
</dbReference>
<evidence type="ECO:0000256" key="2">
    <source>
        <dbReference type="ARBA" id="ARBA00022475"/>
    </source>
</evidence>
<evidence type="ECO:0000256" key="5">
    <source>
        <dbReference type="ARBA" id="ARBA00023136"/>
    </source>
</evidence>
<dbReference type="AlphaFoldDB" id="A0A0U3WFV6"/>
<sequence>MTFRQFAINNVIRNKRLYAAYFLSSLFTVMVFFTFAIFAFHPAFFDGSIRFEVLYGMAVAGGIIYVFSFFFVLYSMSSFLQSRKKEFGLLMMQGMSTKQVRLMIFMENMLIGFFATLAGILLGLVFAKAILLLAENVLVIDEALNFYFPLWAIVVTFISFILLFLFVSLFVSFILRTRKLGDLIKADKQSKGEPKASVTLAIIAAVLLAAGYATALYVQAQQVILAMLPVIIVVTIGTYLLFTQLSVYVIRRLKGRKGIFWRKTNMVLFSDLSFRMKDNARTFFMVAIISTVAFSAIGSLYGFQSYLTKDVKELNPYTFMYSPFEGDEPLTEEQSETIDETLNNYDVQTEKASVEMNYFEVDNSERPEVLIATESEYNRFAELLDKKEVDVGGEEAIVVRDSSRVLVGASKKERLMDVPIELADGGSIHPDRLMSTVVLPEMYSYYIVDDETFNALPDSVETRSYTTWQATHGSQESIIEAGGILKNKFNPGRFQAIDHDIYTINKSFGPVLFIGLFIGIVFFVSAGSFLYFRLYSDLDQDKTKFKSIAKMGLTDKELKKVINRQTALLFFAPIVVALIHGSVALTALSHLFDYNLVNEAAMVLGTFAVIQIIYFGIVRYFYTKQIRSAVFY</sequence>
<dbReference type="PIRSF" id="PIRSF018968">
    <property type="entry name" value="ABC_permease_BceB"/>
    <property type="match status" value="1"/>
</dbReference>
<evidence type="ECO:0000256" key="3">
    <source>
        <dbReference type="ARBA" id="ARBA00022692"/>
    </source>
</evidence>
<feature type="transmembrane region" description="Helical" evidence="6">
    <location>
        <begin position="20"/>
        <end position="41"/>
    </location>
</feature>
<dbReference type="STRING" id="1472767.AOX59_08880"/>
<dbReference type="PANTHER" id="PTHR46795">
    <property type="entry name" value="ABC TRANSPORTER PERMEASE-RELATED-RELATED"/>
    <property type="match status" value="1"/>
</dbReference>
<keyword evidence="4 6" id="KW-1133">Transmembrane helix</keyword>
<feature type="transmembrane region" description="Helical" evidence="6">
    <location>
        <begin position="146"/>
        <end position="175"/>
    </location>
</feature>
<keyword evidence="2 6" id="KW-1003">Cell membrane</keyword>
<dbReference type="OrthoDB" id="1937696at2"/>
<evidence type="ECO:0000256" key="1">
    <source>
        <dbReference type="ARBA" id="ARBA00004651"/>
    </source>
</evidence>
<feature type="transmembrane region" description="Helical" evidence="6">
    <location>
        <begin position="566"/>
        <end position="588"/>
    </location>
</feature>
<feature type="transmembrane region" description="Helical" evidence="6">
    <location>
        <begin position="600"/>
        <end position="622"/>
    </location>
</feature>
<reference evidence="8 9" key="1">
    <citation type="submission" date="2016-01" db="EMBL/GenBank/DDBJ databases">
        <title>Complete genome sequence of strain Lentibacillus amyloliquefaciens LAM0015T isolated from saline sediment.</title>
        <authorList>
            <person name="Wang J.-L."/>
            <person name="He M.-X."/>
        </authorList>
    </citation>
    <scope>NUCLEOTIDE SEQUENCE [LARGE SCALE GENOMIC DNA]</scope>
    <source>
        <strain evidence="8 9">LAM0015</strain>
    </source>
</reference>
<feature type="transmembrane region" description="Helical" evidence="6">
    <location>
        <begin position="511"/>
        <end position="532"/>
    </location>
</feature>
<comment type="similarity">
    <text evidence="6">Belongs to the ABC-4 integral membrane protein family.</text>
</comment>
<feature type="domain" description="ABC3 transporter permease C-terminal" evidence="7">
    <location>
        <begin position="59"/>
        <end position="177"/>
    </location>
</feature>
<proteinExistence type="inferred from homology"/>
<gene>
    <name evidence="8" type="ORF">AOX59_08880</name>
</gene>
<keyword evidence="9" id="KW-1185">Reference proteome</keyword>
<comment type="subcellular location">
    <subcellularLocation>
        <location evidence="1 6">Cell membrane</location>
        <topology evidence="1 6">Multi-pass membrane protein</topology>
    </subcellularLocation>
</comment>
<accession>A0A0U3WFV6</accession>
<evidence type="ECO:0000313" key="8">
    <source>
        <dbReference type="EMBL" id="ALX48719.1"/>
    </source>
</evidence>
<organism evidence="8 9">
    <name type="scientific">Lentibacillus amyloliquefaciens</name>
    <dbReference type="NCBI Taxonomy" id="1472767"/>
    <lineage>
        <taxon>Bacteria</taxon>
        <taxon>Bacillati</taxon>
        <taxon>Bacillota</taxon>
        <taxon>Bacilli</taxon>
        <taxon>Bacillales</taxon>
        <taxon>Bacillaceae</taxon>
        <taxon>Lentibacillus</taxon>
    </lineage>
</organism>
<dbReference type="EMBL" id="CP013862">
    <property type="protein sequence ID" value="ALX48719.1"/>
    <property type="molecule type" value="Genomic_DNA"/>
</dbReference>
<dbReference type="KEGG" id="lao:AOX59_08880"/>
<feature type="transmembrane region" description="Helical" evidence="6">
    <location>
        <begin position="283"/>
        <end position="303"/>
    </location>
</feature>
<keyword evidence="3 6" id="KW-0812">Transmembrane</keyword>
<dbReference type="InterPro" id="IPR003838">
    <property type="entry name" value="ABC3_permease_C"/>
</dbReference>